<dbReference type="Pfam" id="PF22585">
    <property type="entry name" value="Sialidase-like_CBM"/>
    <property type="match status" value="1"/>
</dbReference>
<comment type="caution">
    <text evidence="4">The sequence shown here is derived from an EMBL/GenBank/DDBJ whole genome shotgun (WGS) entry which is preliminary data.</text>
</comment>
<evidence type="ECO:0000313" key="4">
    <source>
        <dbReference type="EMBL" id="MCH7408079.1"/>
    </source>
</evidence>
<evidence type="ECO:0000313" key="5">
    <source>
        <dbReference type="Proteomes" id="UP001165489"/>
    </source>
</evidence>
<dbReference type="Pfam" id="PF24067">
    <property type="entry name" value="Beta-prop_BT_1020"/>
    <property type="match status" value="1"/>
</dbReference>
<evidence type="ECO:0000256" key="1">
    <source>
        <dbReference type="SAM" id="SignalP"/>
    </source>
</evidence>
<proteinExistence type="predicted"/>
<dbReference type="SUPFAM" id="SSF50939">
    <property type="entry name" value="Sialidases"/>
    <property type="match status" value="1"/>
</dbReference>
<gene>
    <name evidence="4" type="ORF">MM239_01620</name>
</gene>
<reference evidence="4" key="1">
    <citation type="submission" date="2022-03" db="EMBL/GenBank/DDBJ databases">
        <title>De novo assembled genomes of Belliella spp. (Cyclobacteriaceae) strains.</title>
        <authorList>
            <person name="Szabo A."/>
            <person name="Korponai K."/>
            <person name="Felfoldi T."/>
        </authorList>
    </citation>
    <scope>NUCLEOTIDE SEQUENCE</scope>
    <source>
        <strain evidence="4">DSM 111904</strain>
    </source>
</reference>
<dbReference type="RefSeq" id="WP_241346035.1">
    <property type="nucleotide sequence ID" value="NZ_JAKZGP010000002.1"/>
</dbReference>
<dbReference type="InterPro" id="IPR036278">
    <property type="entry name" value="Sialidase_sf"/>
</dbReference>
<dbReference type="EMBL" id="JAKZGP010000002">
    <property type="protein sequence ID" value="MCH7408079.1"/>
    <property type="molecule type" value="Genomic_DNA"/>
</dbReference>
<keyword evidence="5" id="KW-1185">Reference proteome</keyword>
<accession>A0ABS9UVI1</accession>
<sequence>MILNRKLAITFALTLSLFVMGALTLCAQDTVRYTGETISNIDYHHGNLRPAIGVHATQVMRANRAYPELSDGFGWTYNHASMMAYWNDTFYVSYISDSVGEHIPPNHTLLLHSKDGEKWSKPEVLFPIYKVPDGISKPGVEGVTKDADAIMHQRVGFYVSKKGKLLAMGYYGIAIDEKDHPNDGLGIGRVVREIKKDGSFGPIYFIRFNASWDQKLSAFPFYKTSKDKAFVSACDEILADPLMMMQWVEEADRDDPLVPLKKQYKAFSYYHLDNGNVVGLWKHALTSISKDGGLNWEYTPTRAPGFINGNAKIWGQKTSDGRFATIYNPSEYRWPMAISTSEDGLNYTDLLLVHGEISPMRYGGNYKSYGPQYVRGILEGNGAPKDQKMWVTYSMNKEDIWVTSIPVPITHTMDVHPNEIFDKMDSGRELKYWNTYNLVWASTKIEEDQGEKSLTLRDKDPFDYARAERVFPQSKKLLVEMEIKPAQNGHGLLQIELQDERGLPAIRLIFDEDGNLKSKSGARFRNIQSYESGIAYKVELDIDVATRSYHIKVNGVDKGMRLFHAPVKTLERVMFRTGEQKHFPTPDTPADQEYDLENAGEMVEEAVFRIKSLKTSEVK</sequence>
<organism evidence="4 5">
    <name type="scientific">Belliella filtrata</name>
    <dbReference type="NCBI Taxonomy" id="2923435"/>
    <lineage>
        <taxon>Bacteria</taxon>
        <taxon>Pseudomonadati</taxon>
        <taxon>Bacteroidota</taxon>
        <taxon>Cytophagia</taxon>
        <taxon>Cytophagales</taxon>
        <taxon>Cyclobacteriaceae</taxon>
        <taxon>Belliella</taxon>
    </lineage>
</organism>
<dbReference type="InterPro" id="IPR054490">
    <property type="entry name" value="BT_1020-like_b-sandwich_1"/>
</dbReference>
<evidence type="ECO:0000259" key="3">
    <source>
        <dbReference type="Pfam" id="PF24067"/>
    </source>
</evidence>
<feature type="domain" description="BT-1020-like structural beta-sandwich" evidence="2">
    <location>
        <begin position="433"/>
        <end position="592"/>
    </location>
</feature>
<name>A0ABS9UVI1_9BACT</name>
<protein>
    <submittedName>
        <fullName evidence="4">Exo-alpha-sialidase</fullName>
    </submittedName>
</protein>
<feature type="signal peptide" evidence="1">
    <location>
        <begin position="1"/>
        <end position="27"/>
    </location>
</feature>
<dbReference type="Proteomes" id="UP001165489">
    <property type="component" value="Unassembled WGS sequence"/>
</dbReference>
<keyword evidence="1" id="KW-0732">Signal</keyword>
<feature type="domain" description="BT-1020-like N-terminal beta-propeller" evidence="3">
    <location>
        <begin position="29"/>
        <end position="264"/>
    </location>
</feature>
<dbReference type="InterPro" id="IPR056425">
    <property type="entry name" value="Beta-prop_BT_1020"/>
</dbReference>
<feature type="chain" id="PRO_5047214191" evidence="1">
    <location>
        <begin position="28"/>
        <end position="619"/>
    </location>
</feature>
<evidence type="ECO:0000259" key="2">
    <source>
        <dbReference type="Pfam" id="PF22585"/>
    </source>
</evidence>